<evidence type="ECO:0008006" key="3">
    <source>
        <dbReference type="Google" id="ProtNLM"/>
    </source>
</evidence>
<evidence type="ECO:0000313" key="1">
    <source>
        <dbReference type="EMBL" id="RPA98408.1"/>
    </source>
</evidence>
<name>A0A3N4JN62_9PEZI</name>
<gene>
    <name evidence="1" type="ORF">L873DRAFT_1688141</name>
</gene>
<reference evidence="1 2" key="1">
    <citation type="journal article" date="2018" name="Nat. Ecol. Evol.">
        <title>Pezizomycetes genomes reveal the molecular basis of ectomycorrhizal truffle lifestyle.</title>
        <authorList>
            <person name="Murat C."/>
            <person name="Payen T."/>
            <person name="Noel B."/>
            <person name="Kuo A."/>
            <person name="Morin E."/>
            <person name="Chen J."/>
            <person name="Kohler A."/>
            <person name="Krizsan K."/>
            <person name="Balestrini R."/>
            <person name="Da Silva C."/>
            <person name="Montanini B."/>
            <person name="Hainaut M."/>
            <person name="Levati E."/>
            <person name="Barry K.W."/>
            <person name="Belfiori B."/>
            <person name="Cichocki N."/>
            <person name="Clum A."/>
            <person name="Dockter R.B."/>
            <person name="Fauchery L."/>
            <person name="Guy J."/>
            <person name="Iotti M."/>
            <person name="Le Tacon F."/>
            <person name="Lindquist E.A."/>
            <person name="Lipzen A."/>
            <person name="Malagnac F."/>
            <person name="Mello A."/>
            <person name="Molinier V."/>
            <person name="Miyauchi S."/>
            <person name="Poulain J."/>
            <person name="Riccioni C."/>
            <person name="Rubini A."/>
            <person name="Sitrit Y."/>
            <person name="Splivallo R."/>
            <person name="Traeger S."/>
            <person name="Wang M."/>
            <person name="Zifcakova L."/>
            <person name="Wipf D."/>
            <person name="Zambonelli A."/>
            <person name="Paolocci F."/>
            <person name="Nowrousian M."/>
            <person name="Ottonello S."/>
            <person name="Baldrian P."/>
            <person name="Spatafora J.W."/>
            <person name="Henrissat B."/>
            <person name="Nagy L.G."/>
            <person name="Aury J.M."/>
            <person name="Wincker P."/>
            <person name="Grigoriev I.V."/>
            <person name="Bonfante P."/>
            <person name="Martin F.M."/>
        </authorList>
    </citation>
    <scope>NUCLEOTIDE SEQUENCE [LARGE SCALE GENOMIC DNA]</scope>
    <source>
        <strain evidence="1 2">120613-1</strain>
    </source>
</reference>
<evidence type="ECO:0000313" key="2">
    <source>
        <dbReference type="Proteomes" id="UP000276215"/>
    </source>
</evidence>
<dbReference type="AlphaFoldDB" id="A0A3N4JN62"/>
<keyword evidence="2" id="KW-1185">Reference proteome</keyword>
<protein>
    <recommendedName>
        <fullName evidence="3">Tc1-like transposase DDE domain-containing protein</fullName>
    </recommendedName>
</protein>
<dbReference type="InterPro" id="IPR036397">
    <property type="entry name" value="RNaseH_sf"/>
</dbReference>
<sequence length="96" mass="11407">MRWLRKHEITLLEIPTYLPDINPIENVRSLIKNKLSKQYPRLHLMKGPENIVKKAIKEASAYCWELFDLKVFDTLAGSMVDRIKAIINTNEWYTKY</sequence>
<proteinExistence type="predicted"/>
<dbReference type="GO" id="GO:0003676">
    <property type="term" value="F:nucleic acid binding"/>
    <property type="evidence" value="ECO:0007669"/>
    <property type="project" value="InterPro"/>
</dbReference>
<dbReference type="OrthoDB" id="2191151at2759"/>
<dbReference type="EMBL" id="ML120396">
    <property type="protein sequence ID" value="RPA98408.1"/>
    <property type="molecule type" value="Genomic_DNA"/>
</dbReference>
<dbReference type="STRING" id="1336337.A0A3N4JN62"/>
<dbReference type="Gene3D" id="3.30.420.10">
    <property type="entry name" value="Ribonuclease H-like superfamily/Ribonuclease H"/>
    <property type="match status" value="1"/>
</dbReference>
<dbReference type="Proteomes" id="UP000276215">
    <property type="component" value="Unassembled WGS sequence"/>
</dbReference>
<accession>A0A3N4JN62</accession>
<organism evidence="1 2">
    <name type="scientific">Choiromyces venosus 120613-1</name>
    <dbReference type="NCBI Taxonomy" id="1336337"/>
    <lineage>
        <taxon>Eukaryota</taxon>
        <taxon>Fungi</taxon>
        <taxon>Dikarya</taxon>
        <taxon>Ascomycota</taxon>
        <taxon>Pezizomycotina</taxon>
        <taxon>Pezizomycetes</taxon>
        <taxon>Pezizales</taxon>
        <taxon>Tuberaceae</taxon>
        <taxon>Choiromyces</taxon>
    </lineage>
</organism>